<comment type="caution">
    <text evidence="3">The sequence shown here is derived from an EMBL/GenBank/DDBJ whole genome shotgun (WGS) entry which is preliminary data.</text>
</comment>
<proteinExistence type="predicted"/>
<dbReference type="Pfam" id="PF06452">
    <property type="entry name" value="CBM9_1"/>
    <property type="match status" value="1"/>
</dbReference>
<feature type="region of interest" description="Disordered" evidence="1">
    <location>
        <begin position="234"/>
        <end position="278"/>
    </location>
</feature>
<evidence type="ECO:0000256" key="1">
    <source>
        <dbReference type="SAM" id="MobiDB-lite"/>
    </source>
</evidence>
<accession>A0ABP6JJW2</accession>
<gene>
    <name evidence="3" type="ORF">GCM10020221_34510</name>
</gene>
<feature type="compositionally biased region" description="Basic residues" evidence="1">
    <location>
        <begin position="268"/>
        <end position="278"/>
    </location>
</feature>
<reference evidence="4" key="1">
    <citation type="journal article" date="2019" name="Int. J. Syst. Evol. Microbiol.">
        <title>The Global Catalogue of Microorganisms (GCM) 10K type strain sequencing project: providing services to taxonomists for standard genome sequencing and annotation.</title>
        <authorList>
            <consortium name="The Broad Institute Genomics Platform"/>
            <consortium name="The Broad Institute Genome Sequencing Center for Infectious Disease"/>
            <person name="Wu L."/>
            <person name="Ma J."/>
        </authorList>
    </citation>
    <scope>NUCLEOTIDE SEQUENCE [LARGE SCALE GENOMIC DNA]</scope>
    <source>
        <strain evidence="4">JCM 4087</strain>
    </source>
</reference>
<dbReference type="RefSeq" id="WP_344964373.1">
    <property type="nucleotide sequence ID" value="NZ_BAAAXZ010000130.1"/>
</dbReference>
<dbReference type="Proteomes" id="UP001501102">
    <property type="component" value="Unassembled WGS sequence"/>
</dbReference>
<dbReference type="EMBL" id="BAAAXZ010000130">
    <property type="protein sequence ID" value="GAA2935821.1"/>
    <property type="molecule type" value="Genomic_DNA"/>
</dbReference>
<feature type="compositionally biased region" description="Low complexity" evidence="1">
    <location>
        <begin position="249"/>
        <end position="259"/>
    </location>
</feature>
<evidence type="ECO:0000313" key="3">
    <source>
        <dbReference type="EMBL" id="GAA2935821.1"/>
    </source>
</evidence>
<feature type="domain" description="Carbohydrate-binding" evidence="2">
    <location>
        <begin position="55"/>
        <end position="231"/>
    </location>
</feature>
<dbReference type="Gene3D" id="2.60.40.1190">
    <property type="match status" value="1"/>
</dbReference>
<evidence type="ECO:0000259" key="2">
    <source>
        <dbReference type="Pfam" id="PF06452"/>
    </source>
</evidence>
<evidence type="ECO:0000313" key="4">
    <source>
        <dbReference type="Proteomes" id="UP001501102"/>
    </source>
</evidence>
<protein>
    <recommendedName>
        <fullName evidence="2">Carbohydrate-binding domain-containing protein</fullName>
    </recommendedName>
</protein>
<sequence>MTGPGGPACRGSRTARNPPTPYAPPPPPPRAAKAPVVDGTAGPGEYPGPELRLGHWEGAECGPADCSATARITRHRDDLYVLVRVTDDKRGTALDARDDCKRHWRTDAVEIALDPRGRSDDTSTTFKAGILPFTSHGGGACAARDADNHQGPARGMTVASTVTAGPYTGYTVEARIPLELLPATADPERLTANILVYDSDTQDRTGKSRLAWASYTGAQADPYVWGTVRLPGYVPPSGRPPRSATLPLDAARSADSRASVEQFPPHRSAARRRPAGLT</sequence>
<feature type="compositionally biased region" description="Pro residues" evidence="1">
    <location>
        <begin position="18"/>
        <end position="30"/>
    </location>
</feature>
<organism evidence="3 4">
    <name type="scientific">Streptomyces thioluteus</name>
    <dbReference type="NCBI Taxonomy" id="66431"/>
    <lineage>
        <taxon>Bacteria</taxon>
        <taxon>Bacillati</taxon>
        <taxon>Actinomycetota</taxon>
        <taxon>Actinomycetes</taxon>
        <taxon>Kitasatosporales</taxon>
        <taxon>Streptomycetaceae</taxon>
        <taxon>Streptomyces</taxon>
    </lineage>
</organism>
<dbReference type="SUPFAM" id="SSF49344">
    <property type="entry name" value="CBD9-like"/>
    <property type="match status" value="1"/>
</dbReference>
<keyword evidence="4" id="KW-1185">Reference proteome</keyword>
<dbReference type="InterPro" id="IPR010502">
    <property type="entry name" value="Carb-bd_dom_fam9"/>
</dbReference>
<feature type="region of interest" description="Disordered" evidence="1">
    <location>
        <begin position="1"/>
        <end position="48"/>
    </location>
</feature>
<name>A0ABP6JJW2_STRTU</name>